<proteinExistence type="predicted"/>
<dbReference type="EMBL" id="CAJNOE010000378">
    <property type="protein sequence ID" value="CAF1183886.1"/>
    <property type="molecule type" value="Genomic_DNA"/>
</dbReference>
<dbReference type="Proteomes" id="UP000663877">
    <property type="component" value="Unassembled WGS sequence"/>
</dbReference>
<evidence type="ECO:0000313" key="7">
    <source>
        <dbReference type="EMBL" id="CAF1183886.1"/>
    </source>
</evidence>
<evidence type="ECO:0000313" key="11">
    <source>
        <dbReference type="EMBL" id="CAF4060922.1"/>
    </source>
</evidence>
<sequence length="91" mass="10006">MSYPTGMNRGTSNHFNKVASQMQAYLNNNSRRPAAQSYSRQQYAPARQQEIPGEAIASHLVQYSAHRMGLPPALANEFSGIAMGLLRNVLA</sequence>
<evidence type="ECO:0000313" key="9">
    <source>
        <dbReference type="EMBL" id="CAF3531825.1"/>
    </source>
</evidence>
<dbReference type="OrthoDB" id="9981514at2759"/>
<keyword evidence="12" id="KW-1185">Reference proteome</keyword>
<dbReference type="EMBL" id="CAJNOI010000307">
    <property type="protein sequence ID" value="CAF1235918.1"/>
    <property type="molecule type" value="Genomic_DNA"/>
</dbReference>
<comment type="caution">
    <text evidence="11">The sequence shown here is derived from an EMBL/GenBank/DDBJ whole genome shotgun (WGS) entry which is preliminary data.</text>
</comment>
<dbReference type="Proteomes" id="UP000663860">
    <property type="component" value="Unassembled WGS sequence"/>
</dbReference>
<evidence type="ECO:0000313" key="2">
    <source>
        <dbReference type="EMBL" id="CAF0777073.1"/>
    </source>
</evidence>
<accession>A0A819SEG4</accession>
<dbReference type="Proteomes" id="UP000663845">
    <property type="component" value="Unassembled WGS sequence"/>
</dbReference>
<dbReference type="Proteomes" id="UP000663868">
    <property type="component" value="Unassembled WGS sequence"/>
</dbReference>
<dbReference type="EMBL" id="CAJNON010000047">
    <property type="protein sequence ID" value="CAF0865276.1"/>
    <property type="molecule type" value="Genomic_DNA"/>
</dbReference>
<organism evidence="11 13">
    <name type="scientific">Adineta steineri</name>
    <dbReference type="NCBI Taxonomy" id="433720"/>
    <lineage>
        <taxon>Eukaryota</taxon>
        <taxon>Metazoa</taxon>
        <taxon>Spiralia</taxon>
        <taxon>Gnathifera</taxon>
        <taxon>Rotifera</taxon>
        <taxon>Eurotatoria</taxon>
        <taxon>Bdelloidea</taxon>
        <taxon>Adinetida</taxon>
        <taxon>Adinetidae</taxon>
        <taxon>Adineta</taxon>
    </lineage>
</organism>
<feature type="region of interest" description="Disordered" evidence="1">
    <location>
        <begin position="1"/>
        <end position="50"/>
    </location>
</feature>
<dbReference type="EMBL" id="CAJNOI010000009">
    <property type="protein sequence ID" value="CAF0777073.1"/>
    <property type="molecule type" value="Genomic_DNA"/>
</dbReference>
<dbReference type="Proteomes" id="UP000663832">
    <property type="component" value="Unassembled WGS sequence"/>
</dbReference>
<gene>
    <name evidence="8" type="ORF">BJG266_LOCUS28779</name>
    <name evidence="2" type="ORF">BJG266_LOCUS3905</name>
    <name evidence="7" type="ORF">IZO911_LOCUS27629</name>
    <name evidence="3" type="ORF">JYZ213_LOCUS4059</name>
    <name evidence="10" type="ORF">KXQ929_LOCUS24008</name>
    <name evidence="11" type="ORF">OKA104_LOCUS33379</name>
    <name evidence="9" type="ORF">OXD698_LOCUS2984</name>
    <name evidence="6" type="ORF">QVE165_LOCUS21205</name>
    <name evidence="5" type="ORF">QVE165_LOCUS9849</name>
    <name evidence="4" type="ORF">VCS650_LOCUS7419</name>
</gene>
<dbReference type="AlphaFoldDB" id="A0A819SEG4"/>
<evidence type="ECO:0000313" key="6">
    <source>
        <dbReference type="EMBL" id="CAF1117506.1"/>
    </source>
</evidence>
<name>A0A819SEG4_9BILA</name>
<feature type="compositionally biased region" description="Polar residues" evidence="1">
    <location>
        <begin position="8"/>
        <end position="42"/>
    </location>
</feature>
<evidence type="ECO:0000313" key="10">
    <source>
        <dbReference type="EMBL" id="CAF3922882.1"/>
    </source>
</evidence>
<evidence type="ECO:0000313" key="8">
    <source>
        <dbReference type="EMBL" id="CAF1235918.1"/>
    </source>
</evidence>
<dbReference type="EMBL" id="CAJOAY010004233">
    <property type="protein sequence ID" value="CAF4060922.1"/>
    <property type="molecule type" value="Genomic_DNA"/>
</dbReference>
<dbReference type="EMBL" id="CAJNOM010000135">
    <property type="protein sequence ID" value="CAF1117506.1"/>
    <property type="molecule type" value="Genomic_DNA"/>
</dbReference>
<evidence type="ECO:0000313" key="3">
    <source>
        <dbReference type="EMBL" id="CAF0778959.1"/>
    </source>
</evidence>
<evidence type="ECO:0000313" key="5">
    <source>
        <dbReference type="EMBL" id="CAF0908061.1"/>
    </source>
</evidence>
<dbReference type="Proteomes" id="UP000663891">
    <property type="component" value="Unassembled WGS sequence"/>
</dbReference>
<dbReference type="EMBL" id="CAJOAZ010000102">
    <property type="protein sequence ID" value="CAF3531825.1"/>
    <property type="molecule type" value="Genomic_DNA"/>
</dbReference>
<dbReference type="Proteomes" id="UP000663881">
    <property type="component" value="Unassembled WGS sequence"/>
</dbReference>
<evidence type="ECO:0000313" key="12">
    <source>
        <dbReference type="Proteomes" id="UP000663832"/>
    </source>
</evidence>
<evidence type="ECO:0000256" key="1">
    <source>
        <dbReference type="SAM" id="MobiDB-lite"/>
    </source>
</evidence>
<dbReference type="EMBL" id="CAJOBB010001953">
    <property type="protein sequence ID" value="CAF3922882.1"/>
    <property type="molecule type" value="Genomic_DNA"/>
</dbReference>
<dbReference type="Proteomes" id="UP000663844">
    <property type="component" value="Unassembled WGS sequence"/>
</dbReference>
<dbReference type="EMBL" id="CAJNOM010000045">
    <property type="protein sequence ID" value="CAF0908061.1"/>
    <property type="molecule type" value="Genomic_DNA"/>
</dbReference>
<protein>
    <submittedName>
        <fullName evidence="11">Uncharacterized protein</fullName>
    </submittedName>
</protein>
<dbReference type="EMBL" id="CAJNOG010000022">
    <property type="protein sequence ID" value="CAF0778959.1"/>
    <property type="molecule type" value="Genomic_DNA"/>
</dbReference>
<reference evidence="11" key="1">
    <citation type="submission" date="2021-02" db="EMBL/GenBank/DDBJ databases">
        <authorList>
            <person name="Nowell W R."/>
        </authorList>
    </citation>
    <scope>NUCLEOTIDE SEQUENCE</scope>
</reference>
<evidence type="ECO:0000313" key="4">
    <source>
        <dbReference type="EMBL" id="CAF0865276.1"/>
    </source>
</evidence>
<evidence type="ECO:0000313" key="13">
    <source>
        <dbReference type="Proteomes" id="UP000663881"/>
    </source>
</evidence>